<reference evidence="2 3" key="1">
    <citation type="journal article" date="2017" name="Mol. Biol. Evol.">
        <title>The 4-celled Tetrabaena socialis nuclear genome reveals the essential components for genetic control of cell number at the origin of multicellularity in the volvocine lineage.</title>
        <authorList>
            <person name="Featherston J."/>
            <person name="Arakaki Y."/>
            <person name="Hanschen E.R."/>
            <person name="Ferris P.J."/>
            <person name="Michod R.E."/>
            <person name="Olson B.J.S.C."/>
            <person name="Nozaki H."/>
            <person name="Durand P.M."/>
        </authorList>
    </citation>
    <scope>NUCLEOTIDE SEQUENCE [LARGE SCALE GENOMIC DNA]</scope>
    <source>
        <strain evidence="2 3">NIES-571</strain>
    </source>
</reference>
<evidence type="ECO:0000256" key="1">
    <source>
        <dbReference type="SAM" id="SignalP"/>
    </source>
</evidence>
<keyword evidence="3" id="KW-1185">Reference proteome</keyword>
<organism evidence="2 3">
    <name type="scientific">Tetrabaena socialis</name>
    <dbReference type="NCBI Taxonomy" id="47790"/>
    <lineage>
        <taxon>Eukaryota</taxon>
        <taxon>Viridiplantae</taxon>
        <taxon>Chlorophyta</taxon>
        <taxon>core chlorophytes</taxon>
        <taxon>Chlorophyceae</taxon>
        <taxon>CS clade</taxon>
        <taxon>Chlamydomonadales</taxon>
        <taxon>Tetrabaenaceae</taxon>
        <taxon>Tetrabaena</taxon>
    </lineage>
</organism>
<feature type="chain" id="PRO_5014322229" description="THH1/TOM1/TOM3 domain-containing protein" evidence="1">
    <location>
        <begin position="19"/>
        <end position="53"/>
    </location>
</feature>
<dbReference type="AlphaFoldDB" id="A0A2J7ZT72"/>
<evidence type="ECO:0000313" key="2">
    <source>
        <dbReference type="EMBL" id="PNH03462.1"/>
    </source>
</evidence>
<evidence type="ECO:0008006" key="4">
    <source>
        <dbReference type="Google" id="ProtNLM"/>
    </source>
</evidence>
<dbReference type="Proteomes" id="UP000236333">
    <property type="component" value="Unassembled WGS sequence"/>
</dbReference>
<proteinExistence type="predicted"/>
<comment type="caution">
    <text evidence="2">The sequence shown here is derived from an EMBL/GenBank/DDBJ whole genome shotgun (WGS) entry which is preliminary data.</text>
</comment>
<gene>
    <name evidence="2" type="ORF">TSOC_010470</name>
</gene>
<sequence>MDPFYSVLFCVLALVAVALNVIEWRADYDAPRTAIPGFVAFRNNYLLVYSLMM</sequence>
<accession>A0A2J7ZT72</accession>
<dbReference type="EMBL" id="PGGS01000500">
    <property type="protein sequence ID" value="PNH03462.1"/>
    <property type="molecule type" value="Genomic_DNA"/>
</dbReference>
<protein>
    <recommendedName>
        <fullName evidence="4">THH1/TOM1/TOM3 domain-containing protein</fullName>
    </recommendedName>
</protein>
<name>A0A2J7ZT72_9CHLO</name>
<evidence type="ECO:0000313" key="3">
    <source>
        <dbReference type="Proteomes" id="UP000236333"/>
    </source>
</evidence>
<feature type="non-terminal residue" evidence="2">
    <location>
        <position position="53"/>
    </location>
</feature>
<keyword evidence="1" id="KW-0732">Signal</keyword>
<feature type="signal peptide" evidence="1">
    <location>
        <begin position="1"/>
        <end position="18"/>
    </location>
</feature>